<dbReference type="InterPro" id="IPR039220">
    <property type="entry name" value="FAM3"/>
</dbReference>
<evidence type="ECO:0000256" key="4">
    <source>
        <dbReference type="ARBA" id="ARBA00022729"/>
    </source>
</evidence>
<dbReference type="Proteomes" id="UP000812440">
    <property type="component" value="Unassembled WGS sequence"/>
</dbReference>
<dbReference type="AlphaFoldDB" id="A0A8T2IG08"/>
<keyword evidence="6" id="KW-1015">Disulfide bond</keyword>
<evidence type="ECO:0000256" key="3">
    <source>
        <dbReference type="ARBA" id="ARBA00022525"/>
    </source>
</evidence>
<name>A0A8T2IG08_9PIPI</name>
<feature type="domain" description="ILEI/PANDER" evidence="8">
    <location>
        <begin position="58"/>
        <end position="145"/>
    </location>
</feature>
<dbReference type="InterPro" id="IPR039477">
    <property type="entry name" value="ILEI/PANDER_dom"/>
</dbReference>
<evidence type="ECO:0000256" key="2">
    <source>
        <dbReference type="ARBA" id="ARBA00010905"/>
    </source>
</evidence>
<comment type="similarity">
    <text evidence="2">Belongs to the FAM3 family.</text>
</comment>
<keyword evidence="4" id="KW-0732">Signal</keyword>
<dbReference type="PANTHER" id="PTHR14592">
    <property type="entry name" value="UNCHARACTERIZED FAM3"/>
    <property type="match status" value="1"/>
</dbReference>
<dbReference type="GO" id="GO:0030246">
    <property type="term" value="F:carbohydrate binding"/>
    <property type="evidence" value="ECO:0007669"/>
    <property type="project" value="UniProtKB-UniRule"/>
</dbReference>
<accession>A0A8T2IG08</accession>
<evidence type="ECO:0000256" key="6">
    <source>
        <dbReference type="ARBA" id="ARBA00023157"/>
    </source>
</evidence>
<evidence type="ECO:0000259" key="8">
    <source>
        <dbReference type="Pfam" id="PF15711"/>
    </source>
</evidence>
<keyword evidence="10" id="KW-1185">Reference proteome</keyword>
<dbReference type="EMBL" id="JAACNH010001535">
    <property type="protein sequence ID" value="KAG8430114.1"/>
    <property type="molecule type" value="Genomic_DNA"/>
</dbReference>
<evidence type="ECO:0000256" key="1">
    <source>
        <dbReference type="ARBA" id="ARBA00004613"/>
    </source>
</evidence>
<dbReference type="OrthoDB" id="440755at2759"/>
<reference evidence="9" key="1">
    <citation type="thesis" date="2020" institute="ProQuest LLC" country="789 East Eisenhower Parkway, Ann Arbor, MI, USA">
        <title>Comparative Genomics and Chromosome Evolution.</title>
        <authorList>
            <person name="Mudd A.B."/>
        </authorList>
    </citation>
    <scope>NUCLEOTIDE SEQUENCE</scope>
    <source>
        <strain evidence="9">Female2</strain>
        <tissue evidence="9">Blood</tissue>
    </source>
</reference>
<dbReference type="PROSITE" id="PS52031">
    <property type="entry name" value="GG_LECTIN"/>
    <property type="match status" value="1"/>
</dbReference>
<comment type="subcellular location">
    <subcellularLocation>
        <location evidence="1">Secreted</location>
    </subcellularLocation>
</comment>
<gene>
    <name evidence="9" type="ORF">GDO86_018453</name>
</gene>
<evidence type="ECO:0000313" key="9">
    <source>
        <dbReference type="EMBL" id="KAG8430114.1"/>
    </source>
</evidence>
<dbReference type="Pfam" id="PF15711">
    <property type="entry name" value="ILEI"/>
    <property type="match status" value="1"/>
</dbReference>
<dbReference type="CDD" id="cd13940">
    <property type="entry name" value="ILEI_FAM3C"/>
    <property type="match status" value="1"/>
</dbReference>
<evidence type="ECO:0000313" key="10">
    <source>
        <dbReference type="Proteomes" id="UP000812440"/>
    </source>
</evidence>
<evidence type="ECO:0000256" key="7">
    <source>
        <dbReference type="PROSITE-ProRule" id="PRU01375"/>
    </source>
</evidence>
<evidence type="ECO:0000256" key="5">
    <source>
        <dbReference type="ARBA" id="ARBA00022734"/>
    </source>
</evidence>
<dbReference type="GO" id="GO:0005576">
    <property type="term" value="C:extracellular region"/>
    <property type="evidence" value="ECO:0007669"/>
    <property type="project" value="UniProtKB-SubCell"/>
</dbReference>
<comment type="caution">
    <text evidence="9">The sequence shown here is derived from an EMBL/GenBank/DDBJ whole genome shotgun (WGS) entry which is preliminary data.</text>
</comment>
<dbReference type="InterPro" id="IPR039475">
    <property type="entry name" value="ILEI_FAM3C"/>
</dbReference>
<keyword evidence="3" id="KW-0964">Secreted</keyword>
<protein>
    <recommendedName>
        <fullName evidence="8">ILEI/PANDER domain-containing protein</fullName>
    </recommendedName>
</protein>
<keyword evidence="5 7" id="KW-0430">Lectin</keyword>
<organism evidence="9 10">
    <name type="scientific">Hymenochirus boettgeri</name>
    <name type="common">Congo dwarf clawed frog</name>
    <dbReference type="NCBI Taxonomy" id="247094"/>
    <lineage>
        <taxon>Eukaryota</taxon>
        <taxon>Metazoa</taxon>
        <taxon>Chordata</taxon>
        <taxon>Craniata</taxon>
        <taxon>Vertebrata</taxon>
        <taxon>Euteleostomi</taxon>
        <taxon>Amphibia</taxon>
        <taxon>Batrachia</taxon>
        <taxon>Anura</taxon>
        <taxon>Pipoidea</taxon>
        <taxon>Pipidae</taxon>
        <taxon>Pipinae</taxon>
        <taxon>Hymenochirus</taxon>
    </lineage>
</organism>
<sequence>MKKTQPKKKVGNYCGNEKKCPYGHFAFKIISGAANVVGPSICFEDNILMSSIKNNIGRGLNFALVNGSNGTLIRTNAFDMYSGDVKPLLEFLNSVEDGTLVFLASYDDPATKLNEEARIILTSFGSSHAKKVGFRDSWVFVGAKGLKAHSPFEEVIKNSKDTNKYDGWPEMLEIEGCIPRKVNEGHSV</sequence>
<proteinExistence type="inferred from homology"/>